<dbReference type="EMBL" id="JAMDMX010000011">
    <property type="protein sequence ID" value="MCY9692298.1"/>
    <property type="molecule type" value="Genomic_DNA"/>
</dbReference>
<protein>
    <submittedName>
        <fullName evidence="1">Uncharacterized protein</fullName>
    </submittedName>
</protein>
<accession>A0ABT4G851</accession>
<sequence>MNRKQMLMISTMALTLSMGRTTWMDPLRATPIANKQNTVPIKEDLLHVLGLSSEEDIYIAQYNGLSLADIAQANKVDVQKVIELQLAELTEQLNLRLSSGSITPEQYEAQRAELPEIIIKSVYAM</sequence>
<reference evidence="1 2" key="1">
    <citation type="submission" date="2022-05" db="EMBL/GenBank/DDBJ databases">
        <title>Genome Sequencing of Bee-Associated Microbes.</title>
        <authorList>
            <person name="Dunlap C."/>
        </authorList>
    </citation>
    <scope>NUCLEOTIDE SEQUENCE [LARGE SCALE GENOMIC DNA]</scope>
    <source>
        <strain evidence="1 2">NRRL B-14421</strain>
    </source>
</reference>
<evidence type="ECO:0000313" key="2">
    <source>
        <dbReference type="Proteomes" id="UP001527099"/>
    </source>
</evidence>
<proteinExistence type="predicted"/>
<organism evidence="1 2">
    <name type="scientific">Paenibacillus alginolyticus</name>
    <dbReference type="NCBI Taxonomy" id="59839"/>
    <lineage>
        <taxon>Bacteria</taxon>
        <taxon>Bacillati</taxon>
        <taxon>Bacillota</taxon>
        <taxon>Bacilli</taxon>
        <taxon>Bacillales</taxon>
        <taxon>Paenibacillaceae</taxon>
        <taxon>Paenibacillus</taxon>
    </lineage>
</organism>
<evidence type="ECO:0000313" key="1">
    <source>
        <dbReference type="EMBL" id="MCY9692298.1"/>
    </source>
</evidence>
<keyword evidence="2" id="KW-1185">Reference proteome</keyword>
<gene>
    <name evidence="1" type="ORF">M5X19_05150</name>
</gene>
<dbReference type="RefSeq" id="WP_029196988.1">
    <property type="nucleotide sequence ID" value="NZ_JAMDMW010000153.1"/>
</dbReference>
<comment type="caution">
    <text evidence="1">The sequence shown here is derived from an EMBL/GenBank/DDBJ whole genome shotgun (WGS) entry which is preliminary data.</text>
</comment>
<name>A0ABT4G851_9BACL</name>
<dbReference type="Proteomes" id="UP001527099">
    <property type="component" value="Unassembled WGS sequence"/>
</dbReference>